<evidence type="ECO:0000313" key="5">
    <source>
        <dbReference type="EMBL" id="LAC23871.1"/>
    </source>
</evidence>
<dbReference type="InterPro" id="IPR043138">
    <property type="entry name" value="GGT_lsub"/>
</dbReference>
<dbReference type="Gene3D" id="1.10.246.130">
    <property type="match status" value="1"/>
</dbReference>
<feature type="region of interest" description="Disordered" evidence="4">
    <location>
        <begin position="38"/>
        <end position="57"/>
    </location>
</feature>
<feature type="binding site" evidence="3">
    <location>
        <position position="535"/>
    </location>
    <ligand>
        <name>L-glutamate</name>
        <dbReference type="ChEBI" id="CHEBI:29985"/>
    </ligand>
</feature>
<dbReference type="InterPro" id="IPR000101">
    <property type="entry name" value="GGT_peptidase"/>
</dbReference>
<dbReference type="GO" id="GO:0036374">
    <property type="term" value="F:glutathione hydrolase activity"/>
    <property type="evidence" value="ECO:0007669"/>
    <property type="project" value="InterPro"/>
</dbReference>
<dbReference type="PANTHER" id="PTHR11686:SF9">
    <property type="entry name" value="RE13973P"/>
    <property type="match status" value="1"/>
</dbReference>
<dbReference type="FunFam" id="3.60.20.40:FF:000001">
    <property type="entry name" value="Gamma-glutamyltranspeptidase 1"/>
    <property type="match status" value="1"/>
</dbReference>
<feature type="binding site" evidence="3">
    <location>
        <begin position="460"/>
        <end position="462"/>
    </location>
    <ligand>
        <name>L-glutamate</name>
        <dbReference type="ChEBI" id="CHEBI:29985"/>
    </ligand>
</feature>
<evidence type="ECO:0000256" key="1">
    <source>
        <dbReference type="ARBA" id="ARBA00084097"/>
    </source>
</evidence>
<reference evidence="5" key="1">
    <citation type="submission" date="2017-11" db="EMBL/GenBank/DDBJ databases">
        <title>The sensing device of the deep-sea amphipod.</title>
        <authorList>
            <person name="Kobayashi H."/>
            <person name="Nagahama T."/>
            <person name="Arai W."/>
            <person name="Sasagawa Y."/>
            <person name="Umeda M."/>
            <person name="Hayashi T."/>
            <person name="Nikaido I."/>
            <person name="Watanabe H."/>
            <person name="Oguri K."/>
            <person name="Kitazato H."/>
            <person name="Fujioka K."/>
            <person name="Kido Y."/>
            <person name="Takami H."/>
        </authorList>
    </citation>
    <scope>NUCLEOTIDE SEQUENCE</scope>
    <source>
        <tissue evidence="5">Whole body</tissue>
    </source>
</reference>
<dbReference type="InterPro" id="IPR043137">
    <property type="entry name" value="GGT_ssub_C"/>
</dbReference>
<sequence>MAMTAQYISGGRRRLLLVGGAVVLLIVLAVGLGAGLRSSEEEDEDGGATLTMPKPPTTPVSFREFEASINEGPGGRGWSSVGLSDSRLGEYGTAAVSSDGFPCAALAKGILLKNGTAADAAIAGLFCTGVVNTQSLGLGGGFLATYYDRATRTAYTLDAREVAPIAATRDMYKGNATKSFKGALSVAVPGEVHGYYALYRKFGGGLPWRDLLAPAIRLCEDGHPVNWHMAKALRKLNESTQAEPTMSVFLNPATGQVYKEGEILRRPALAATLRAIQDDPLTLYTGELNKKLLQDLKELGSIIQEEDFKNYAARWRTPVNFSLSNGDYTLYSVPPPGSGILLGYILNIMDNYKLSPSSVTGGNGPVTYQRIIEAFKFAYARRTQLGDEDDEDMTQLLSELTSEEVAAATNVLIDEQLSKGSTSQDPVWYGAMTAPPPDDHGTSHFSLLASNGDAVSITSSINQYFGSGVRSRQTGIVLNDQMDDFSTTDIADDLGHLTFTANYIKPGKRPLSSMSPSVIVDRAGDVRLVMGAAGATKIISGLANVVLHNLWFGKDLKQAMDARRLHHQLFPMKVMYEKGFNQTLLDRLSKFGHKLEQFDVGGSVVCAVSAERGTIFANADFRKSGQIDGI</sequence>
<feature type="binding site" evidence="3">
    <location>
        <begin position="512"/>
        <end position="513"/>
    </location>
    <ligand>
        <name>L-glutamate</name>
        <dbReference type="ChEBI" id="CHEBI:29985"/>
    </ligand>
</feature>
<organism evidence="5">
    <name type="scientific">Hirondellea gigas</name>
    <dbReference type="NCBI Taxonomy" id="1518452"/>
    <lineage>
        <taxon>Eukaryota</taxon>
        <taxon>Metazoa</taxon>
        <taxon>Ecdysozoa</taxon>
        <taxon>Arthropoda</taxon>
        <taxon>Crustacea</taxon>
        <taxon>Multicrustacea</taxon>
        <taxon>Malacostraca</taxon>
        <taxon>Eumalacostraca</taxon>
        <taxon>Peracarida</taxon>
        <taxon>Amphipoda</taxon>
        <taxon>Amphilochidea</taxon>
        <taxon>Lysianassida</taxon>
        <taxon>Lysianassidira</taxon>
        <taxon>Lysianassoidea</taxon>
        <taxon>Lysianassidae</taxon>
        <taxon>Hirondellea</taxon>
    </lineage>
</organism>
<dbReference type="PANTHER" id="PTHR11686">
    <property type="entry name" value="GAMMA GLUTAMYL TRANSPEPTIDASE"/>
    <property type="match status" value="1"/>
</dbReference>
<dbReference type="EMBL" id="IACT01004690">
    <property type="protein sequence ID" value="LAC23871.1"/>
    <property type="molecule type" value="mRNA"/>
</dbReference>
<feature type="active site" description="Nucleophile" evidence="2">
    <location>
        <position position="442"/>
    </location>
</feature>
<feature type="binding site" evidence="3">
    <location>
        <position position="160"/>
    </location>
    <ligand>
        <name>L-glutamate</name>
        <dbReference type="ChEBI" id="CHEBI:29985"/>
    </ligand>
</feature>
<dbReference type="InterPro" id="IPR029055">
    <property type="entry name" value="Ntn_hydrolases_N"/>
</dbReference>
<keyword evidence="1" id="KW-0800">Toxin</keyword>
<dbReference type="Gene3D" id="3.60.20.40">
    <property type="match status" value="1"/>
</dbReference>
<dbReference type="GO" id="GO:0006751">
    <property type="term" value="P:glutathione catabolic process"/>
    <property type="evidence" value="ECO:0007669"/>
    <property type="project" value="InterPro"/>
</dbReference>
<dbReference type="SUPFAM" id="SSF56235">
    <property type="entry name" value="N-terminal nucleophile aminohydrolases (Ntn hydrolases)"/>
    <property type="match status" value="1"/>
</dbReference>
<proteinExistence type="evidence at transcript level"/>
<name>A0A6A7FZ91_9CRUS</name>
<evidence type="ECO:0000256" key="4">
    <source>
        <dbReference type="SAM" id="MobiDB-lite"/>
    </source>
</evidence>
<dbReference type="PRINTS" id="PR01210">
    <property type="entry name" value="GGTRANSPTASE"/>
</dbReference>
<keyword evidence="1" id="KW-1199">Hemostasis impairing toxin</keyword>
<accession>A0A6A7FZ91</accession>
<dbReference type="FunFam" id="1.10.246.130:FF:000001">
    <property type="entry name" value="Gamma-glutamyltransferase 5 isoform 1"/>
    <property type="match status" value="1"/>
</dbReference>
<evidence type="ECO:0000256" key="3">
    <source>
        <dbReference type="PIRSR" id="PIRSR600101-2"/>
    </source>
</evidence>
<dbReference type="AlphaFoldDB" id="A0A6A7FZ91"/>
<feature type="binding site" evidence="3">
    <location>
        <position position="484"/>
    </location>
    <ligand>
        <name>L-glutamate</name>
        <dbReference type="ChEBI" id="CHEBI:29985"/>
    </ligand>
</feature>
<dbReference type="Pfam" id="PF01019">
    <property type="entry name" value="G_glu_transpept"/>
    <property type="match status" value="1"/>
</dbReference>
<dbReference type="GO" id="GO:0005886">
    <property type="term" value="C:plasma membrane"/>
    <property type="evidence" value="ECO:0007669"/>
    <property type="project" value="TreeGrafter"/>
</dbReference>
<protein>
    <submittedName>
        <fullName evidence="5">Gamma-glutamyltranspeptidase 1-like isoform X1</fullName>
    </submittedName>
</protein>
<evidence type="ECO:0000256" key="2">
    <source>
        <dbReference type="PIRSR" id="PIRSR600101-1"/>
    </source>
</evidence>
<keyword evidence="1" id="KW-1202">Platelet aggregation activating toxin</keyword>